<evidence type="ECO:0000313" key="13">
    <source>
        <dbReference type="Proteomes" id="UP000887226"/>
    </source>
</evidence>
<proteinExistence type="inferred from homology"/>
<evidence type="ECO:0000256" key="2">
    <source>
        <dbReference type="ARBA" id="ARBA00004922"/>
    </source>
</evidence>
<feature type="region of interest" description="Disordered" evidence="11">
    <location>
        <begin position="1"/>
        <end position="24"/>
    </location>
</feature>
<dbReference type="InterPro" id="IPR005599">
    <property type="entry name" value="GPI_mannosylTrfase"/>
</dbReference>
<evidence type="ECO:0000256" key="9">
    <source>
        <dbReference type="ARBA" id="ARBA00023136"/>
    </source>
</evidence>
<evidence type="ECO:0000313" key="12">
    <source>
        <dbReference type="EMBL" id="KAG9247030.1"/>
    </source>
</evidence>
<dbReference type="PANTHER" id="PTHR22760:SF2">
    <property type="entry name" value="ALPHA-1,2-MANNOSYLTRANSFERASE ALG9"/>
    <property type="match status" value="1"/>
</dbReference>
<evidence type="ECO:0000256" key="10">
    <source>
        <dbReference type="RuleBase" id="RU363075"/>
    </source>
</evidence>
<protein>
    <recommendedName>
        <fullName evidence="10">Mannosyltransferase</fullName>
        <ecNumber evidence="10">2.4.1.-</ecNumber>
    </recommendedName>
</protein>
<dbReference type="EC" id="2.4.1.-" evidence="10"/>
<gene>
    <name evidence="12" type="ORF">BJ878DRAFT_532853</name>
</gene>
<evidence type="ECO:0000256" key="8">
    <source>
        <dbReference type="ARBA" id="ARBA00022989"/>
    </source>
</evidence>
<dbReference type="EMBL" id="MU253785">
    <property type="protein sequence ID" value="KAG9247030.1"/>
    <property type="molecule type" value="Genomic_DNA"/>
</dbReference>
<feature type="transmembrane region" description="Helical" evidence="10">
    <location>
        <begin position="301"/>
        <end position="321"/>
    </location>
</feature>
<evidence type="ECO:0000256" key="4">
    <source>
        <dbReference type="ARBA" id="ARBA00022676"/>
    </source>
</evidence>
<reference evidence="12" key="1">
    <citation type="journal article" date="2021" name="IMA Fungus">
        <title>Genomic characterization of three marine fungi, including Emericellopsis atlantica sp. nov. with signatures of a generalist lifestyle and marine biomass degradation.</title>
        <authorList>
            <person name="Hagestad O.C."/>
            <person name="Hou L."/>
            <person name="Andersen J.H."/>
            <person name="Hansen E.H."/>
            <person name="Altermark B."/>
            <person name="Li C."/>
            <person name="Kuhnert E."/>
            <person name="Cox R.J."/>
            <person name="Crous P.W."/>
            <person name="Spatafora J.W."/>
            <person name="Lail K."/>
            <person name="Amirebrahimi M."/>
            <person name="Lipzen A."/>
            <person name="Pangilinan J."/>
            <person name="Andreopoulos W."/>
            <person name="Hayes R.D."/>
            <person name="Ng V."/>
            <person name="Grigoriev I.V."/>
            <person name="Jackson S.A."/>
            <person name="Sutton T.D.S."/>
            <person name="Dobson A.D.W."/>
            <person name="Rama T."/>
        </authorList>
    </citation>
    <scope>NUCLEOTIDE SEQUENCE</scope>
    <source>
        <strain evidence="12">TRa3180A</strain>
    </source>
</reference>
<feature type="transmembrane region" description="Helical" evidence="10">
    <location>
        <begin position="405"/>
        <end position="425"/>
    </location>
</feature>
<evidence type="ECO:0000256" key="1">
    <source>
        <dbReference type="ARBA" id="ARBA00004477"/>
    </source>
</evidence>
<feature type="transmembrane region" description="Helical" evidence="10">
    <location>
        <begin position="31"/>
        <end position="55"/>
    </location>
</feature>
<feature type="transmembrane region" description="Helical" evidence="10">
    <location>
        <begin position="333"/>
        <end position="354"/>
    </location>
</feature>
<dbReference type="GO" id="GO:0006487">
    <property type="term" value="P:protein N-linked glycosylation"/>
    <property type="evidence" value="ECO:0007669"/>
    <property type="project" value="TreeGrafter"/>
</dbReference>
<keyword evidence="8 10" id="KW-1133">Transmembrane helix</keyword>
<keyword evidence="7 10" id="KW-0256">Endoplasmic reticulum</keyword>
<keyword evidence="9 10" id="KW-0472">Membrane</keyword>
<dbReference type="GO" id="GO:0005789">
    <property type="term" value="C:endoplasmic reticulum membrane"/>
    <property type="evidence" value="ECO:0007669"/>
    <property type="project" value="UniProtKB-SubCell"/>
</dbReference>
<dbReference type="OrthoDB" id="497541at2759"/>
<keyword evidence="4 10" id="KW-0328">Glycosyltransferase</keyword>
<dbReference type="AlphaFoldDB" id="A0A9P7Z7Z4"/>
<dbReference type="GO" id="GO:0000026">
    <property type="term" value="F:alpha-1,2-mannosyltransferase activity"/>
    <property type="evidence" value="ECO:0007669"/>
    <property type="project" value="TreeGrafter"/>
</dbReference>
<comment type="pathway">
    <text evidence="2">Protein modification; protein glycosylation.</text>
</comment>
<feature type="transmembrane region" description="Helical" evidence="10">
    <location>
        <begin position="241"/>
        <end position="263"/>
    </location>
</feature>
<feature type="transmembrane region" description="Helical" evidence="10">
    <location>
        <begin position="116"/>
        <end position="134"/>
    </location>
</feature>
<comment type="subcellular location">
    <subcellularLocation>
        <location evidence="1 10">Endoplasmic reticulum membrane</location>
        <topology evidence="1 10">Multi-pass membrane protein</topology>
    </subcellularLocation>
</comment>
<evidence type="ECO:0000256" key="11">
    <source>
        <dbReference type="SAM" id="MobiDB-lite"/>
    </source>
</evidence>
<dbReference type="PANTHER" id="PTHR22760">
    <property type="entry name" value="GLYCOSYLTRANSFERASE"/>
    <property type="match status" value="1"/>
</dbReference>
<comment type="caution">
    <text evidence="12">The sequence shown here is derived from an EMBL/GenBank/DDBJ whole genome shotgun (WGS) entry which is preliminary data.</text>
</comment>
<organism evidence="12 13">
    <name type="scientific">Calycina marina</name>
    <dbReference type="NCBI Taxonomy" id="1763456"/>
    <lineage>
        <taxon>Eukaryota</taxon>
        <taxon>Fungi</taxon>
        <taxon>Dikarya</taxon>
        <taxon>Ascomycota</taxon>
        <taxon>Pezizomycotina</taxon>
        <taxon>Leotiomycetes</taxon>
        <taxon>Helotiales</taxon>
        <taxon>Pezizellaceae</taxon>
        <taxon>Calycina</taxon>
    </lineage>
</organism>
<feature type="transmembrane region" description="Helical" evidence="10">
    <location>
        <begin position="146"/>
        <end position="168"/>
    </location>
</feature>
<evidence type="ECO:0000256" key="3">
    <source>
        <dbReference type="ARBA" id="ARBA00007063"/>
    </source>
</evidence>
<evidence type="ECO:0000256" key="5">
    <source>
        <dbReference type="ARBA" id="ARBA00022679"/>
    </source>
</evidence>
<keyword evidence="13" id="KW-1185">Reference proteome</keyword>
<keyword evidence="5" id="KW-0808">Transferase</keyword>
<feature type="transmembrane region" description="Helical" evidence="10">
    <location>
        <begin position="366"/>
        <end position="384"/>
    </location>
</feature>
<evidence type="ECO:0000256" key="6">
    <source>
        <dbReference type="ARBA" id="ARBA00022692"/>
    </source>
</evidence>
<evidence type="ECO:0000256" key="7">
    <source>
        <dbReference type="ARBA" id="ARBA00022824"/>
    </source>
</evidence>
<name>A0A9P7Z7Z4_9HELO</name>
<accession>A0A9P7Z7Z4</accession>
<comment type="similarity">
    <text evidence="3 10">Belongs to the glycosyltransferase 22 family.</text>
</comment>
<dbReference type="Pfam" id="PF03901">
    <property type="entry name" value="Glyco_transf_22"/>
    <property type="match status" value="1"/>
</dbReference>
<dbReference type="Proteomes" id="UP000887226">
    <property type="component" value="Unassembled WGS sequence"/>
</dbReference>
<sequence>MPSKAQLSAPAQGGADSAPQKMPKRKQETPFAMQPISAFYVFFGVNLLAALFAPIQDCDETFNYWEPTHYISHGYGLQTWEYSPEYAIRSWTYIAFHALVGSFRRLLPFPTKAGEFYFVRYTLAFICALCQTQMFRVVNNVLNPRIALFFMMAMIFSPGMFNASTAFLPSSFTMYTTMLGMSAFMNWRGGLKTAIGIFWFAVGGVLGWPFSMALSIPFLFEAVLFASLTSKDDFIDAIMSFVRGGVAGLLVLLFEFLISGFFYKKLAVVPWNIVMYNIFSGPGKGPEIFGTEPWHFYIRNLLLNFNIWFILAVLAMPLFALKKAFSRSIPEGGILTGLRTVIFISPFYLWIGIFTLQPHKEERFMYPMYPALALNAAMSLHLVLSSFGNTDPKSLVGKIPPKLKLLVVSSIMLASVDIGFARIYGTYSAYSAPLKIYQPLEEGNIGSSGEFVCIGKEWYRFPSQYHLPRNMRAKFIKSEFNGLLPGEFSEARTGFGFWSGAWLNPSGMNDENIEDPGKYVNSRSCDFLVDTYYPGSTPSTYEPNYILDSETWDKISCVPFLDASRTHMLGRTIWLPNISIVPEKFQRKWGEHCLLQRKQIV</sequence>
<keyword evidence="6 10" id="KW-0812">Transmembrane</keyword>